<proteinExistence type="predicted"/>
<accession>A0A1B2I454</accession>
<dbReference type="Proteomes" id="UP000093044">
    <property type="component" value="Chromosome"/>
</dbReference>
<dbReference type="GeneID" id="83057483"/>
<name>A0A1B2I454_9BACT</name>
<evidence type="ECO:0000256" key="1">
    <source>
        <dbReference type="SAM" id="Phobius"/>
    </source>
</evidence>
<reference evidence="2" key="1">
    <citation type="submission" date="2016-08" db="EMBL/GenBank/DDBJ databases">
        <title>Complete genome of Cloacibacillus porcorum.</title>
        <authorList>
            <person name="Looft T."/>
            <person name="Bayles D.O."/>
            <person name="Alt D.P."/>
        </authorList>
    </citation>
    <scope>NUCLEOTIDE SEQUENCE [LARGE SCALE GENOMIC DNA]</scope>
    <source>
        <strain evidence="2">CL-84</strain>
    </source>
</reference>
<dbReference type="EMBL" id="CP016757">
    <property type="protein sequence ID" value="ANZ44755.1"/>
    <property type="molecule type" value="Genomic_DNA"/>
</dbReference>
<keyword evidence="3" id="KW-1185">Reference proteome</keyword>
<dbReference type="AlphaFoldDB" id="A0A1B2I454"/>
<protein>
    <submittedName>
        <fullName evidence="2">Uncharacterized protein</fullName>
    </submittedName>
</protein>
<keyword evidence="1" id="KW-1133">Transmembrane helix</keyword>
<evidence type="ECO:0000313" key="3">
    <source>
        <dbReference type="Proteomes" id="UP000093044"/>
    </source>
</evidence>
<sequence>MTKPSVILGKLDTASFDIINKMAVVLVFITLTAATIYTGSLAMGIILTLVAMAALAIAAPILGIILYGAYTIFKLIKL</sequence>
<keyword evidence="1" id="KW-0472">Membrane</keyword>
<dbReference type="KEGG" id="cpor:BED41_06410"/>
<evidence type="ECO:0000313" key="2">
    <source>
        <dbReference type="EMBL" id="ANZ44755.1"/>
    </source>
</evidence>
<keyword evidence="1" id="KW-0812">Transmembrane</keyword>
<dbReference type="RefSeq" id="WP_066744198.1">
    <property type="nucleotide sequence ID" value="NZ_CAUFKJ010000037.1"/>
</dbReference>
<feature type="transmembrane region" description="Helical" evidence="1">
    <location>
        <begin position="21"/>
        <end position="39"/>
    </location>
</feature>
<organism evidence="2 3">
    <name type="scientific">Cloacibacillus porcorum</name>
    <dbReference type="NCBI Taxonomy" id="1197717"/>
    <lineage>
        <taxon>Bacteria</taxon>
        <taxon>Thermotogati</taxon>
        <taxon>Synergistota</taxon>
        <taxon>Synergistia</taxon>
        <taxon>Synergistales</taxon>
        <taxon>Synergistaceae</taxon>
        <taxon>Cloacibacillus</taxon>
    </lineage>
</organism>
<feature type="transmembrane region" description="Helical" evidence="1">
    <location>
        <begin position="45"/>
        <end position="73"/>
    </location>
</feature>
<gene>
    <name evidence="2" type="ORF">BED41_06410</name>
</gene>
<dbReference type="STRING" id="1197717.BED41_06410"/>